<dbReference type="RefSeq" id="WP_111349634.1">
    <property type="nucleotide sequence ID" value="NZ_QHHQ01000005.1"/>
</dbReference>
<evidence type="ECO:0000313" key="3">
    <source>
        <dbReference type="Proteomes" id="UP000249590"/>
    </source>
</evidence>
<reference evidence="2 3" key="1">
    <citation type="submission" date="2018-05" db="EMBL/GenBank/DDBJ databases">
        <title>Acuticoccus sediminis sp. nov., isolated from deep-sea sediment of Indian Ocean.</title>
        <authorList>
            <person name="Liu X."/>
            <person name="Lai Q."/>
            <person name="Du Y."/>
            <person name="Sun F."/>
            <person name="Zhang X."/>
            <person name="Wang S."/>
            <person name="Shao Z."/>
        </authorList>
    </citation>
    <scope>NUCLEOTIDE SEQUENCE [LARGE SCALE GENOMIC DNA]</scope>
    <source>
        <strain evidence="2 3">PTG4-2</strain>
    </source>
</reference>
<dbReference type="EMBL" id="QHHQ01000005">
    <property type="protein sequence ID" value="RAH99436.1"/>
    <property type="molecule type" value="Genomic_DNA"/>
</dbReference>
<dbReference type="GO" id="GO:0016747">
    <property type="term" value="F:acyltransferase activity, transferring groups other than amino-acyl groups"/>
    <property type="evidence" value="ECO:0007669"/>
    <property type="project" value="InterPro"/>
</dbReference>
<dbReference type="OrthoDB" id="9804153at2"/>
<dbReference type="InterPro" id="IPR016181">
    <property type="entry name" value="Acyl_CoA_acyltransferase"/>
</dbReference>
<dbReference type="PANTHER" id="PTHR43792">
    <property type="entry name" value="GNAT FAMILY, PUTATIVE (AFU_ORTHOLOGUE AFUA_3G00765)-RELATED-RELATED"/>
    <property type="match status" value="1"/>
</dbReference>
<protein>
    <submittedName>
        <fullName evidence="2">N-acetyltransferase</fullName>
    </submittedName>
</protein>
<dbReference type="InterPro" id="IPR000182">
    <property type="entry name" value="GNAT_dom"/>
</dbReference>
<feature type="domain" description="N-acetyltransferase" evidence="1">
    <location>
        <begin position="26"/>
        <end position="173"/>
    </location>
</feature>
<sequence>MDWSPVPEIRTARLVLDAPRLTDKAAVISYAGDLSVSRWLVRVPHPYTAADADVFLGDIAPAHACFAVREAAGGPLAGIVGISPVGADGGLLGYWFGPPFWGRGYATEAAAAVVAHAFGTLGLGRLQSGYLAGNVASCRVLEKLGFTVTGTSVKWNVALEAECEHIDMCLAAPFAP</sequence>
<evidence type="ECO:0000313" key="2">
    <source>
        <dbReference type="EMBL" id="RAH99436.1"/>
    </source>
</evidence>
<dbReference type="Pfam" id="PF13302">
    <property type="entry name" value="Acetyltransf_3"/>
    <property type="match status" value="1"/>
</dbReference>
<gene>
    <name evidence="2" type="ORF">DLJ53_23225</name>
</gene>
<dbReference type="SUPFAM" id="SSF55729">
    <property type="entry name" value="Acyl-CoA N-acyltransferases (Nat)"/>
    <property type="match status" value="1"/>
</dbReference>
<dbReference type="InterPro" id="IPR051531">
    <property type="entry name" value="N-acetyltransferase"/>
</dbReference>
<organism evidence="2 3">
    <name type="scientific">Acuticoccus sediminis</name>
    <dbReference type="NCBI Taxonomy" id="2184697"/>
    <lineage>
        <taxon>Bacteria</taxon>
        <taxon>Pseudomonadati</taxon>
        <taxon>Pseudomonadota</taxon>
        <taxon>Alphaproteobacteria</taxon>
        <taxon>Hyphomicrobiales</taxon>
        <taxon>Amorphaceae</taxon>
        <taxon>Acuticoccus</taxon>
    </lineage>
</organism>
<proteinExistence type="predicted"/>
<evidence type="ECO:0000259" key="1">
    <source>
        <dbReference type="PROSITE" id="PS51186"/>
    </source>
</evidence>
<comment type="caution">
    <text evidence="2">The sequence shown here is derived from an EMBL/GenBank/DDBJ whole genome shotgun (WGS) entry which is preliminary data.</text>
</comment>
<accession>A0A8B2NUX4</accession>
<keyword evidence="2" id="KW-0808">Transferase</keyword>
<keyword evidence="3" id="KW-1185">Reference proteome</keyword>
<dbReference type="Gene3D" id="3.40.630.30">
    <property type="match status" value="1"/>
</dbReference>
<dbReference type="Proteomes" id="UP000249590">
    <property type="component" value="Unassembled WGS sequence"/>
</dbReference>
<name>A0A8B2NUX4_9HYPH</name>
<dbReference type="AlphaFoldDB" id="A0A8B2NUX4"/>
<dbReference type="PROSITE" id="PS51186">
    <property type="entry name" value="GNAT"/>
    <property type="match status" value="1"/>
</dbReference>